<organism evidence="5 6">
    <name type="scientific">Lactobacillus porci</name>
    <dbReference type="NCBI Taxonomy" id="2012477"/>
    <lineage>
        <taxon>Bacteria</taxon>
        <taxon>Bacillati</taxon>
        <taxon>Bacillota</taxon>
        <taxon>Bacilli</taxon>
        <taxon>Lactobacillales</taxon>
        <taxon>Lactobacillaceae</taxon>
        <taxon>Lactobacillus</taxon>
    </lineage>
</organism>
<dbReference type="RefSeq" id="WP_154549089.1">
    <property type="nucleotide sequence ID" value="NZ_VUMX01000020.1"/>
</dbReference>
<dbReference type="InterPro" id="IPR018060">
    <property type="entry name" value="HTH_AraC"/>
</dbReference>
<evidence type="ECO:0000256" key="1">
    <source>
        <dbReference type="ARBA" id="ARBA00023015"/>
    </source>
</evidence>
<gene>
    <name evidence="5" type="ORF">FYJ62_07535</name>
</gene>
<dbReference type="InterPro" id="IPR009057">
    <property type="entry name" value="Homeodomain-like_sf"/>
</dbReference>
<proteinExistence type="predicted"/>
<keyword evidence="6" id="KW-1185">Reference proteome</keyword>
<evidence type="ECO:0000256" key="3">
    <source>
        <dbReference type="ARBA" id="ARBA00023163"/>
    </source>
</evidence>
<dbReference type="AlphaFoldDB" id="A0A6A8MFD7"/>
<name>A0A6A8MFD7_9LACO</name>
<keyword evidence="1" id="KW-0805">Transcription regulation</keyword>
<dbReference type="SMART" id="SM00342">
    <property type="entry name" value="HTH_ARAC"/>
    <property type="match status" value="1"/>
</dbReference>
<dbReference type="PROSITE" id="PS01124">
    <property type="entry name" value="HTH_ARAC_FAMILY_2"/>
    <property type="match status" value="1"/>
</dbReference>
<dbReference type="Pfam" id="PF12833">
    <property type="entry name" value="HTH_18"/>
    <property type="match status" value="1"/>
</dbReference>
<dbReference type="GO" id="GO:0003700">
    <property type="term" value="F:DNA-binding transcription factor activity"/>
    <property type="evidence" value="ECO:0007669"/>
    <property type="project" value="InterPro"/>
</dbReference>
<dbReference type="OrthoDB" id="9816335at2"/>
<evidence type="ECO:0000313" key="6">
    <source>
        <dbReference type="Proteomes" id="UP000438120"/>
    </source>
</evidence>
<evidence type="ECO:0000313" key="5">
    <source>
        <dbReference type="EMBL" id="MST87485.1"/>
    </source>
</evidence>
<comment type="caution">
    <text evidence="5">The sequence shown here is derived from an EMBL/GenBank/DDBJ whole genome shotgun (WGS) entry which is preliminary data.</text>
</comment>
<dbReference type="Gene3D" id="1.10.10.60">
    <property type="entry name" value="Homeodomain-like"/>
    <property type="match status" value="2"/>
</dbReference>
<feature type="domain" description="HTH araC/xylS-type" evidence="4">
    <location>
        <begin position="14"/>
        <end position="104"/>
    </location>
</feature>
<dbReference type="Proteomes" id="UP000438120">
    <property type="component" value="Unassembled WGS sequence"/>
</dbReference>
<protein>
    <submittedName>
        <fullName evidence="5">AraC family transcriptional regulator</fullName>
    </submittedName>
</protein>
<keyword evidence="2" id="KW-0238">DNA-binding</keyword>
<reference evidence="5 6" key="1">
    <citation type="submission" date="2019-08" db="EMBL/GenBank/DDBJ databases">
        <title>In-depth cultivation of the pig gut microbiome towards novel bacterial diversity and tailored functional studies.</title>
        <authorList>
            <person name="Wylensek D."/>
            <person name="Hitch T.C.A."/>
            <person name="Clavel T."/>
        </authorList>
    </citation>
    <scope>NUCLEOTIDE SEQUENCE [LARGE SCALE GENOMIC DNA]</scope>
    <source>
        <strain evidence="5 6">Bifido-178-WT-2B</strain>
    </source>
</reference>
<dbReference type="PANTHER" id="PTHR43280">
    <property type="entry name" value="ARAC-FAMILY TRANSCRIPTIONAL REGULATOR"/>
    <property type="match status" value="1"/>
</dbReference>
<dbReference type="EMBL" id="VUMX01000020">
    <property type="protein sequence ID" value="MST87485.1"/>
    <property type="molecule type" value="Genomic_DNA"/>
</dbReference>
<keyword evidence="3" id="KW-0804">Transcription</keyword>
<evidence type="ECO:0000256" key="2">
    <source>
        <dbReference type="ARBA" id="ARBA00023125"/>
    </source>
</evidence>
<dbReference type="PANTHER" id="PTHR43280:SF2">
    <property type="entry name" value="HTH-TYPE TRANSCRIPTIONAL REGULATOR EXSA"/>
    <property type="match status" value="1"/>
</dbReference>
<sequence>MRPEFTAKPMIRSGMIMNYLVANLHDITLKQMAAHFGYQPKYLSRLIKQLFNQTFTQSVGKSLLELTTKSIEEISEIVGYPTVSTYYRAFRQETGQTPNEYRKRRQAPASK</sequence>
<dbReference type="SUPFAM" id="SSF46689">
    <property type="entry name" value="Homeodomain-like"/>
    <property type="match status" value="1"/>
</dbReference>
<dbReference type="GO" id="GO:0043565">
    <property type="term" value="F:sequence-specific DNA binding"/>
    <property type="evidence" value="ECO:0007669"/>
    <property type="project" value="InterPro"/>
</dbReference>
<accession>A0A6A8MFD7</accession>
<evidence type="ECO:0000259" key="4">
    <source>
        <dbReference type="PROSITE" id="PS01124"/>
    </source>
</evidence>